<sequence>MSADLLEKIENRRARIRRTVEELREEISRLGDELAAAEHALERLEITHQTVVDLTTEDTLTPAGPLPDGYRDVLALFTQDGEGLRAKDACRALGAGTEPRHVEGMRAKLKRLVDRGVLAEPEPGLFILPRPTPPTPEINSN</sequence>
<evidence type="ECO:0000313" key="3">
    <source>
        <dbReference type="Proteomes" id="UP000179627"/>
    </source>
</evidence>
<keyword evidence="3" id="KW-1185">Reference proteome</keyword>
<evidence type="ECO:0000256" key="1">
    <source>
        <dbReference type="SAM" id="Coils"/>
    </source>
</evidence>
<dbReference type="RefSeq" id="WP_071083110.1">
    <property type="nucleotide sequence ID" value="NZ_MBLM01000052.1"/>
</dbReference>
<dbReference type="Proteomes" id="UP000179627">
    <property type="component" value="Unassembled WGS sequence"/>
</dbReference>
<reference evidence="3" key="1">
    <citation type="submission" date="2016-07" db="EMBL/GenBank/DDBJ databases">
        <title>Sequence Frankia sp. strain CcI1.17.</title>
        <authorList>
            <person name="Ghodhbane-Gtari F."/>
            <person name="Swanson E."/>
            <person name="Gueddou A."/>
            <person name="Morris K."/>
            <person name="Hezbri K."/>
            <person name="Ktari A."/>
            <person name="Nouioui I."/>
            <person name="Abebe-Akele F."/>
            <person name="Simpson S."/>
            <person name="Thomas K."/>
            <person name="Gtari M."/>
            <person name="Tisa L.S."/>
            <person name="Hurst S."/>
        </authorList>
    </citation>
    <scope>NUCLEOTIDE SEQUENCE [LARGE SCALE GENOMIC DNA]</scope>
    <source>
        <strain evidence="3">Cc1.17</strain>
    </source>
</reference>
<comment type="caution">
    <text evidence="2">The sequence shown here is derived from an EMBL/GenBank/DDBJ whole genome shotgun (WGS) entry which is preliminary data.</text>
</comment>
<feature type="coiled-coil region" evidence="1">
    <location>
        <begin position="6"/>
        <end position="47"/>
    </location>
</feature>
<dbReference type="AlphaFoldDB" id="A0A1S1R7U2"/>
<proteinExistence type="predicted"/>
<organism evidence="2 3">
    <name type="scientific">Parafrankia colletiae</name>
    <dbReference type="NCBI Taxonomy" id="573497"/>
    <lineage>
        <taxon>Bacteria</taxon>
        <taxon>Bacillati</taxon>
        <taxon>Actinomycetota</taxon>
        <taxon>Actinomycetes</taxon>
        <taxon>Frankiales</taxon>
        <taxon>Frankiaceae</taxon>
        <taxon>Parafrankia</taxon>
    </lineage>
</organism>
<protein>
    <submittedName>
        <fullName evidence="2">Uncharacterized protein</fullName>
    </submittedName>
</protein>
<accession>A0A1S1R7U2</accession>
<gene>
    <name evidence="2" type="ORF">CC117_33165</name>
</gene>
<keyword evidence="1" id="KW-0175">Coiled coil</keyword>
<dbReference type="OrthoDB" id="4315401at2"/>
<name>A0A1S1R7U2_9ACTN</name>
<dbReference type="EMBL" id="MBLM01000052">
    <property type="protein sequence ID" value="OHV41987.1"/>
    <property type="molecule type" value="Genomic_DNA"/>
</dbReference>
<evidence type="ECO:0000313" key="2">
    <source>
        <dbReference type="EMBL" id="OHV41987.1"/>
    </source>
</evidence>